<dbReference type="Proteomes" id="UP000283090">
    <property type="component" value="Unassembled WGS sequence"/>
</dbReference>
<evidence type="ECO:0000256" key="1">
    <source>
        <dbReference type="SAM" id="MobiDB-lite"/>
    </source>
</evidence>
<dbReference type="EMBL" id="SAEB01000001">
    <property type="protein sequence ID" value="RVD90144.1"/>
    <property type="molecule type" value="Genomic_DNA"/>
</dbReference>
<protein>
    <recommendedName>
        <fullName evidence="4">AMP-activated protein kinase glycogen-binding domain-containing protein</fullName>
    </recommendedName>
</protein>
<proteinExistence type="predicted"/>
<reference evidence="2 3" key="1">
    <citation type="submission" date="2019-01" db="EMBL/GenBank/DDBJ databases">
        <title>Intercellular communication is required for trap formation in the nematode-trapping fungus Duddingtonia flagrans.</title>
        <authorList>
            <person name="Youssar L."/>
            <person name="Wernet V."/>
            <person name="Hensel N."/>
            <person name="Hildebrandt H.-G."/>
            <person name="Fischer R."/>
        </authorList>
    </citation>
    <scope>NUCLEOTIDE SEQUENCE [LARGE SCALE GENOMIC DNA]</scope>
    <source>
        <strain evidence="2 3">CBS H-5679</strain>
    </source>
</reference>
<name>A0A437AG87_ARTFL</name>
<gene>
    <name evidence="2" type="ORF">DFL_001120</name>
</gene>
<accession>A0A437AG87</accession>
<dbReference type="RefSeq" id="XP_067495688.1">
    <property type="nucleotide sequence ID" value="XM_067629693.1"/>
</dbReference>
<keyword evidence="3" id="KW-1185">Reference proteome</keyword>
<dbReference type="AlphaFoldDB" id="A0A437AG87"/>
<evidence type="ECO:0000313" key="3">
    <source>
        <dbReference type="Proteomes" id="UP000283090"/>
    </source>
</evidence>
<dbReference type="InterPro" id="IPR013783">
    <property type="entry name" value="Ig-like_fold"/>
</dbReference>
<evidence type="ECO:0008006" key="4">
    <source>
        <dbReference type="Google" id="ProtNLM"/>
    </source>
</evidence>
<dbReference type="InterPro" id="IPR014756">
    <property type="entry name" value="Ig_E-set"/>
</dbReference>
<sequence>MGRVSVEGPFAQDPSVTVSRDLKRLPDGTWSLTLELPARRMRYRYLVDGTYQTNWHENGETDEKGERWNFLQEGDFVVEDYDEDEVDITTSRSTLKGLLEGSLELDRLPSEIREIVNSVTPKAPTHDKKDTGSELSERAKEALSI</sequence>
<dbReference type="GeneID" id="93583431"/>
<organism evidence="2 3">
    <name type="scientific">Arthrobotrys flagrans</name>
    <name type="common">Nematode-trapping fungus</name>
    <name type="synonym">Trichothecium flagrans</name>
    <dbReference type="NCBI Taxonomy" id="97331"/>
    <lineage>
        <taxon>Eukaryota</taxon>
        <taxon>Fungi</taxon>
        <taxon>Dikarya</taxon>
        <taxon>Ascomycota</taxon>
        <taxon>Pezizomycotina</taxon>
        <taxon>Orbiliomycetes</taxon>
        <taxon>Orbiliales</taxon>
        <taxon>Orbiliaceae</taxon>
        <taxon>Arthrobotrys</taxon>
    </lineage>
</organism>
<comment type="caution">
    <text evidence="2">The sequence shown here is derived from an EMBL/GenBank/DDBJ whole genome shotgun (WGS) entry which is preliminary data.</text>
</comment>
<evidence type="ECO:0000313" key="2">
    <source>
        <dbReference type="EMBL" id="RVD90144.1"/>
    </source>
</evidence>
<dbReference type="SUPFAM" id="SSF81296">
    <property type="entry name" value="E set domains"/>
    <property type="match status" value="1"/>
</dbReference>
<feature type="region of interest" description="Disordered" evidence="1">
    <location>
        <begin position="117"/>
        <end position="145"/>
    </location>
</feature>
<dbReference type="OrthoDB" id="273181at2759"/>
<dbReference type="Gene3D" id="2.60.40.10">
    <property type="entry name" value="Immunoglobulins"/>
    <property type="match status" value="1"/>
</dbReference>
<feature type="compositionally biased region" description="Basic and acidic residues" evidence="1">
    <location>
        <begin position="124"/>
        <end position="145"/>
    </location>
</feature>
<dbReference type="VEuPathDB" id="FungiDB:DFL_001120"/>